<gene>
    <name evidence="3" type="ORF">GCM10009092_12430</name>
</gene>
<reference evidence="3 4" key="1">
    <citation type="journal article" date="2019" name="Int. J. Syst. Evol. Microbiol.">
        <title>The Global Catalogue of Microorganisms (GCM) 10K type strain sequencing project: providing services to taxonomists for standard genome sequencing and annotation.</title>
        <authorList>
            <consortium name="The Broad Institute Genomics Platform"/>
            <consortium name="The Broad Institute Genome Sequencing Center for Infectious Disease"/>
            <person name="Wu L."/>
            <person name="Ma J."/>
        </authorList>
    </citation>
    <scope>NUCLEOTIDE SEQUENCE [LARGE SCALE GENOMIC DNA]</scope>
    <source>
        <strain evidence="3 4">JCM 13378</strain>
    </source>
</reference>
<protein>
    <submittedName>
        <fullName evidence="3">MerR family transcriptional regulator</fullName>
    </submittedName>
</protein>
<keyword evidence="4" id="KW-1185">Reference proteome</keyword>
<dbReference type="InterPro" id="IPR047057">
    <property type="entry name" value="MerR_fam"/>
</dbReference>
<evidence type="ECO:0000259" key="2">
    <source>
        <dbReference type="PROSITE" id="PS50937"/>
    </source>
</evidence>
<dbReference type="PANTHER" id="PTHR30204:SF98">
    <property type="entry name" value="HTH-TYPE TRANSCRIPTIONAL REGULATOR ADHR"/>
    <property type="match status" value="1"/>
</dbReference>
<proteinExistence type="predicted"/>
<dbReference type="Pfam" id="PF13411">
    <property type="entry name" value="MerR_1"/>
    <property type="match status" value="1"/>
</dbReference>
<dbReference type="PROSITE" id="PS50937">
    <property type="entry name" value="HTH_MERR_2"/>
    <property type="match status" value="1"/>
</dbReference>
<dbReference type="InterPro" id="IPR000551">
    <property type="entry name" value="MerR-type_HTH_dom"/>
</dbReference>
<accession>A0ABN0WXN1</accession>
<evidence type="ECO:0000256" key="1">
    <source>
        <dbReference type="ARBA" id="ARBA00023125"/>
    </source>
</evidence>
<dbReference type="InterPro" id="IPR009061">
    <property type="entry name" value="DNA-bd_dom_put_sf"/>
</dbReference>
<evidence type="ECO:0000313" key="4">
    <source>
        <dbReference type="Proteomes" id="UP001501757"/>
    </source>
</evidence>
<dbReference type="SUPFAM" id="SSF46955">
    <property type="entry name" value="Putative DNA-binding domain"/>
    <property type="match status" value="1"/>
</dbReference>
<organism evidence="3 4">
    <name type="scientific">Bowmanella denitrificans</name>
    <dbReference type="NCBI Taxonomy" id="366582"/>
    <lineage>
        <taxon>Bacteria</taxon>
        <taxon>Pseudomonadati</taxon>
        <taxon>Pseudomonadota</taxon>
        <taxon>Gammaproteobacteria</taxon>
        <taxon>Alteromonadales</taxon>
        <taxon>Alteromonadaceae</taxon>
        <taxon>Bowmanella</taxon>
    </lineage>
</organism>
<dbReference type="Gene3D" id="1.10.1660.10">
    <property type="match status" value="1"/>
</dbReference>
<dbReference type="Proteomes" id="UP001501757">
    <property type="component" value="Unassembled WGS sequence"/>
</dbReference>
<dbReference type="CDD" id="cd01109">
    <property type="entry name" value="HTH_YyaN"/>
    <property type="match status" value="1"/>
</dbReference>
<dbReference type="SMART" id="SM00422">
    <property type="entry name" value="HTH_MERR"/>
    <property type="match status" value="1"/>
</dbReference>
<name>A0ABN0WXN1_9ALTE</name>
<comment type="caution">
    <text evidence="3">The sequence shown here is derived from an EMBL/GenBank/DDBJ whole genome shotgun (WGS) entry which is preliminary data.</text>
</comment>
<feature type="domain" description="HTH merR-type" evidence="2">
    <location>
        <begin position="1"/>
        <end position="69"/>
    </location>
</feature>
<dbReference type="PANTHER" id="PTHR30204">
    <property type="entry name" value="REDOX-CYCLING DRUG-SENSING TRANSCRIPTIONAL ACTIVATOR SOXR"/>
    <property type="match status" value="1"/>
</dbReference>
<sequence>MNIKEFAEVTGLSAHTLRYYEKIGLLKNVQRSSSGHRFYTGKDAEWIGFILRLKETGMALEAILQYAQLREQGASTAPLRQAMLEEHQANLKAYIARQQQHMAVLEHKIWLYKNQKVG</sequence>
<keyword evidence="1" id="KW-0238">DNA-binding</keyword>
<dbReference type="RefSeq" id="WP_343843025.1">
    <property type="nucleotide sequence ID" value="NZ_BAAAEI010000006.1"/>
</dbReference>
<evidence type="ECO:0000313" key="3">
    <source>
        <dbReference type="EMBL" id="GAA0349546.1"/>
    </source>
</evidence>
<dbReference type="EMBL" id="BAAAEI010000006">
    <property type="protein sequence ID" value="GAA0349546.1"/>
    <property type="molecule type" value="Genomic_DNA"/>
</dbReference>
<dbReference type="PRINTS" id="PR00040">
    <property type="entry name" value="HTHMERR"/>
</dbReference>